<keyword evidence="2" id="KW-1185">Reference proteome</keyword>
<dbReference type="InterPro" id="IPR007431">
    <property type="entry name" value="ACP_PD"/>
</dbReference>
<name>A0A318UCI6_9SPHI</name>
<comment type="caution">
    <text evidence="1">The sequence shown here is derived from an EMBL/GenBank/DDBJ whole genome shotgun (WGS) entry which is preliminary data.</text>
</comment>
<evidence type="ECO:0000313" key="2">
    <source>
        <dbReference type="Proteomes" id="UP000248198"/>
    </source>
</evidence>
<dbReference type="GO" id="GO:0008770">
    <property type="term" value="F:[acyl-carrier-protein] phosphodiesterase activity"/>
    <property type="evidence" value="ECO:0007669"/>
    <property type="project" value="InterPro"/>
</dbReference>
<sequence>MNFLSHYYFERENPDSHMVIGVVLPDFIKNAHKDWNLNPQKQEALFLTDPVHWSILTGWKRHLEVDRLFHNSDFFIGQTASLKQLILPVLHSGPVKPFFLAHIALELLLDHLLSLDTSISIQKFYEQLGLANDAQLQSFLQLAGIRDLELFLRFLNNFISSRYLLSYQKIENITYALNRICMRLWTDPLSKEQLDELTTSLILFTAGIKDNYKTIFEEIEQKL</sequence>
<accession>A0A318UCI6</accession>
<reference evidence="1 2" key="1">
    <citation type="submission" date="2018-06" db="EMBL/GenBank/DDBJ databases">
        <title>Genomic Encyclopedia of Archaeal and Bacterial Type Strains, Phase II (KMG-II): from individual species to whole genera.</title>
        <authorList>
            <person name="Goeker M."/>
        </authorList>
    </citation>
    <scope>NUCLEOTIDE SEQUENCE [LARGE SCALE GENOMIC DNA]</scope>
    <source>
        <strain evidence="1 2">DSM 27372</strain>
    </source>
</reference>
<dbReference type="EMBL" id="QKLU01000004">
    <property type="protein sequence ID" value="PYF73961.1"/>
    <property type="molecule type" value="Genomic_DNA"/>
</dbReference>
<evidence type="ECO:0000313" key="1">
    <source>
        <dbReference type="EMBL" id="PYF73961.1"/>
    </source>
</evidence>
<dbReference type="OrthoDB" id="790170at2"/>
<proteinExistence type="predicted"/>
<dbReference type="AlphaFoldDB" id="A0A318UCI6"/>
<dbReference type="GO" id="GO:0006633">
    <property type="term" value="P:fatty acid biosynthetic process"/>
    <property type="evidence" value="ECO:0007669"/>
    <property type="project" value="InterPro"/>
</dbReference>
<dbReference type="RefSeq" id="WP_110830737.1">
    <property type="nucleotide sequence ID" value="NZ_QKLU01000004.1"/>
</dbReference>
<gene>
    <name evidence="1" type="ORF">B0O44_104131</name>
</gene>
<dbReference type="Pfam" id="PF04336">
    <property type="entry name" value="ACP_PD"/>
    <property type="match status" value="1"/>
</dbReference>
<organism evidence="1 2">
    <name type="scientific">Pedobacter nutrimenti</name>
    <dbReference type="NCBI Taxonomy" id="1241337"/>
    <lineage>
        <taxon>Bacteria</taxon>
        <taxon>Pseudomonadati</taxon>
        <taxon>Bacteroidota</taxon>
        <taxon>Sphingobacteriia</taxon>
        <taxon>Sphingobacteriales</taxon>
        <taxon>Sphingobacteriaceae</taxon>
        <taxon>Pedobacter</taxon>
    </lineage>
</organism>
<protein>
    <submittedName>
        <fullName evidence="1">Acyl carrier protein phosphodiesterase</fullName>
    </submittedName>
</protein>
<dbReference type="Proteomes" id="UP000248198">
    <property type="component" value="Unassembled WGS sequence"/>
</dbReference>